<feature type="transmembrane region" description="Helical" evidence="1">
    <location>
        <begin position="115"/>
        <end position="137"/>
    </location>
</feature>
<organism evidence="2 3">
    <name type="scientific">Globodera rostochiensis</name>
    <name type="common">Golden nematode worm</name>
    <name type="synonym">Heterodera rostochiensis</name>
    <dbReference type="NCBI Taxonomy" id="31243"/>
    <lineage>
        <taxon>Eukaryota</taxon>
        <taxon>Metazoa</taxon>
        <taxon>Ecdysozoa</taxon>
        <taxon>Nematoda</taxon>
        <taxon>Chromadorea</taxon>
        <taxon>Rhabditida</taxon>
        <taxon>Tylenchina</taxon>
        <taxon>Tylenchomorpha</taxon>
        <taxon>Tylenchoidea</taxon>
        <taxon>Heteroderidae</taxon>
        <taxon>Heteroderinae</taxon>
        <taxon>Globodera</taxon>
    </lineage>
</organism>
<dbReference type="WBParaSite" id="Gr19_v10_g16115.t1">
    <property type="protein sequence ID" value="Gr19_v10_g16115.t1"/>
    <property type="gene ID" value="Gr19_v10_g16115"/>
</dbReference>
<dbReference type="AlphaFoldDB" id="A0A914HCL1"/>
<keyword evidence="1" id="KW-0472">Membrane</keyword>
<evidence type="ECO:0000256" key="1">
    <source>
        <dbReference type="SAM" id="Phobius"/>
    </source>
</evidence>
<keyword evidence="1" id="KW-0812">Transmembrane</keyword>
<sequence>MGIDPSQVNDGMGPLEYGTQKNSPLKCRNKNAVTTLIGRFPVASANVFSIHCYANIWTNGTQCRHHNRRWPENARTNGAPCFDPPNKIICCANFAGWCSTTKRSMTNRRRHRRHWHWHLLTAATATTTAAAAVVTAWTPSRRCCHGCAWHWRSRCQCTV</sequence>
<name>A0A914HCL1_GLORO</name>
<dbReference type="Proteomes" id="UP000887572">
    <property type="component" value="Unplaced"/>
</dbReference>
<evidence type="ECO:0000313" key="3">
    <source>
        <dbReference type="WBParaSite" id="Gr19_v10_g16115.t1"/>
    </source>
</evidence>
<proteinExistence type="predicted"/>
<accession>A0A914HCL1</accession>
<reference evidence="3" key="1">
    <citation type="submission" date="2022-11" db="UniProtKB">
        <authorList>
            <consortium name="WormBaseParasite"/>
        </authorList>
    </citation>
    <scope>IDENTIFICATION</scope>
</reference>
<protein>
    <submittedName>
        <fullName evidence="3">Uncharacterized protein</fullName>
    </submittedName>
</protein>
<keyword evidence="2" id="KW-1185">Reference proteome</keyword>
<keyword evidence="1" id="KW-1133">Transmembrane helix</keyword>
<evidence type="ECO:0000313" key="2">
    <source>
        <dbReference type="Proteomes" id="UP000887572"/>
    </source>
</evidence>